<dbReference type="EMBL" id="NMQE01000636">
    <property type="protein sequence ID" value="PMB19070.1"/>
    <property type="molecule type" value="Genomic_DNA"/>
</dbReference>
<evidence type="ECO:0000313" key="3">
    <source>
        <dbReference type="Proteomes" id="UP000235081"/>
    </source>
</evidence>
<proteinExistence type="predicted"/>
<sequence>MEVLDQDQQEPESLVHVTANKGLKPQLLTKLLIQILCLVFEFAKCIRLMVKRYYTSTPIFKR</sequence>
<keyword evidence="1" id="KW-1133">Transmembrane helix</keyword>
<organism evidence="2 3">
    <name type="scientific">Fischerella thermalis CCMEE 5318</name>
    <dbReference type="NCBI Taxonomy" id="2019666"/>
    <lineage>
        <taxon>Bacteria</taxon>
        <taxon>Bacillati</taxon>
        <taxon>Cyanobacteriota</taxon>
        <taxon>Cyanophyceae</taxon>
        <taxon>Nostocales</taxon>
        <taxon>Hapalosiphonaceae</taxon>
        <taxon>Fischerella</taxon>
    </lineage>
</organism>
<dbReference type="AlphaFoldDB" id="A0A2N6L9T3"/>
<reference evidence="2 3" key="1">
    <citation type="submission" date="2017-07" db="EMBL/GenBank/DDBJ databases">
        <title>Genomes of Fischerella (Mastigocladus) sp. strains.</title>
        <authorList>
            <person name="Miller S.R."/>
        </authorList>
    </citation>
    <scope>NUCLEOTIDE SEQUENCE [LARGE SCALE GENOMIC DNA]</scope>
    <source>
        <strain evidence="2 3">CCMEE 5318</strain>
    </source>
</reference>
<name>A0A2N6L9T3_9CYAN</name>
<accession>A0A2N6L9T3</accession>
<gene>
    <name evidence="2" type="ORF">CEN46_19450</name>
</gene>
<evidence type="ECO:0000256" key="1">
    <source>
        <dbReference type="SAM" id="Phobius"/>
    </source>
</evidence>
<keyword evidence="1" id="KW-0812">Transmembrane</keyword>
<comment type="caution">
    <text evidence="2">The sequence shown here is derived from an EMBL/GenBank/DDBJ whole genome shotgun (WGS) entry which is preliminary data.</text>
</comment>
<keyword evidence="1" id="KW-0472">Membrane</keyword>
<feature type="transmembrane region" description="Helical" evidence="1">
    <location>
        <begin position="31"/>
        <end position="50"/>
    </location>
</feature>
<dbReference type="Proteomes" id="UP000235081">
    <property type="component" value="Unassembled WGS sequence"/>
</dbReference>
<protein>
    <submittedName>
        <fullName evidence="2">Uncharacterized protein</fullName>
    </submittedName>
</protein>
<evidence type="ECO:0000313" key="2">
    <source>
        <dbReference type="EMBL" id="PMB19070.1"/>
    </source>
</evidence>